<dbReference type="VEuPathDB" id="FungiDB:BCV72DRAFT_229448"/>
<feature type="compositionally biased region" description="Polar residues" evidence="10">
    <location>
        <begin position="502"/>
        <end position="512"/>
    </location>
</feature>
<dbReference type="InterPro" id="IPR037138">
    <property type="entry name" value="His_deacetylse_dom_sf"/>
</dbReference>
<dbReference type="Pfam" id="PF00850">
    <property type="entry name" value="Hist_deacetyl"/>
    <property type="match status" value="1"/>
</dbReference>
<dbReference type="OrthoDB" id="1918432at2759"/>
<dbReference type="PRINTS" id="PR01270">
    <property type="entry name" value="HDASUPER"/>
</dbReference>
<reference evidence="12" key="1">
    <citation type="journal article" date="2016" name="Proc. Natl. Acad. Sci. U.S.A.">
        <title>Lipid metabolic changes in an early divergent fungus govern the establishment of a mutualistic symbiosis with endobacteria.</title>
        <authorList>
            <person name="Lastovetsky O.A."/>
            <person name="Gaspar M.L."/>
            <person name="Mondo S.J."/>
            <person name="LaButti K.M."/>
            <person name="Sandor L."/>
            <person name="Grigoriev I.V."/>
            <person name="Henry S.A."/>
            <person name="Pawlowska T.E."/>
        </authorList>
    </citation>
    <scope>NUCLEOTIDE SEQUENCE [LARGE SCALE GENOMIC DNA]</scope>
    <source>
        <strain evidence="12">ATCC 52814</strain>
    </source>
</reference>
<evidence type="ECO:0000256" key="1">
    <source>
        <dbReference type="ARBA" id="ARBA00004123"/>
    </source>
</evidence>
<feature type="region of interest" description="Disordered" evidence="10">
    <location>
        <begin position="391"/>
        <end position="596"/>
    </location>
</feature>
<feature type="compositionally biased region" description="Acidic residues" evidence="10">
    <location>
        <begin position="403"/>
        <end position="412"/>
    </location>
</feature>
<dbReference type="InterPro" id="IPR023696">
    <property type="entry name" value="Ureohydrolase_dom_sf"/>
</dbReference>
<gene>
    <name evidence="12" type="ORF">BCV72DRAFT_229448</name>
</gene>
<keyword evidence="6" id="KW-0805">Transcription regulation</keyword>
<evidence type="ECO:0000256" key="6">
    <source>
        <dbReference type="ARBA" id="ARBA00023015"/>
    </source>
</evidence>
<keyword evidence="5" id="KW-0156">Chromatin regulator</keyword>
<evidence type="ECO:0000256" key="3">
    <source>
        <dbReference type="ARBA" id="ARBA00022491"/>
    </source>
</evidence>
<feature type="compositionally biased region" description="Acidic residues" evidence="10">
    <location>
        <begin position="587"/>
        <end position="596"/>
    </location>
</feature>
<keyword evidence="3" id="KW-0678">Repressor</keyword>
<feature type="compositionally biased region" description="Polar residues" evidence="10">
    <location>
        <begin position="551"/>
        <end position="567"/>
    </location>
</feature>
<dbReference type="InterPro" id="IPR000286">
    <property type="entry name" value="HDACs"/>
</dbReference>
<dbReference type="GO" id="GO:0031507">
    <property type="term" value="P:heterochromatin formation"/>
    <property type="evidence" value="ECO:0007669"/>
    <property type="project" value="TreeGrafter"/>
</dbReference>
<evidence type="ECO:0000256" key="5">
    <source>
        <dbReference type="ARBA" id="ARBA00022853"/>
    </source>
</evidence>
<proteinExistence type="inferred from homology"/>
<feature type="compositionally biased region" description="Basic and acidic residues" evidence="10">
    <location>
        <begin position="446"/>
        <end position="458"/>
    </location>
</feature>
<accession>A0A1X0R142</accession>
<evidence type="ECO:0000313" key="12">
    <source>
        <dbReference type="EMBL" id="ORE05658.1"/>
    </source>
</evidence>
<dbReference type="EC" id="3.5.1.98" evidence="2"/>
<dbReference type="SUPFAM" id="SSF52768">
    <property type="entry name" value="Arginase/deacetylase"/>
    <property type="match status" value="1"/>
</dbReference>
<keyword evidence="7" id="KW-0804">Transcription</keyword>
<dbReference type="EMBL" id="KV921940">
    <property type="protein sequence ID" value="ORE05658.1"/>
    <property type="molecule type" value="Genomic_DNA"/>
</dbReference>
<dbReference type="PANTHER" id="PTHR10625">
    <property type="entry name" value="HISTONE DEACETYLASE HDAC1-RELATED"/>
    <property type="match status" value="1"/>
</dbReference>
<sequence length="596" mass="67930">MPSESKKRVCYFYDANVGNYHYGPGHPMRPHRIRMCHGLVMNYGLYKKMEIYRAKPANKWEMTQFHTDDYIDFLSRVTPENMDQFQKEQAKCKLKAHSLHVINSTIVNVGDDSPVFEGLFEYCGLSAGGSMEGAARLNRGLCDIAINWAGGLHHAKKSEASGFCYVNDIVLGILELLRYYARVLYIDIDVHHGDGVEEAFYTTDRVMTVSFHKYGEFFPGTGELKDVGVQKGKYYSVNVPLRDGIDDESYRTTFEPVIEKVMEWYRPAAVVLQCGGDSLSGDKLGCFNLSMKGHANCVRFVKKFNLPTLVLGGGGYTMRNVARAWAYETGVVVGQEIGPEMPYNDYYEYFGPDYKLDVRPSNMENLNTPDYLEKIKTQVFENLSRTLFAPSVQMQEVPRDMDMSEDEDEQDADDRYSQNFWDRRIVPDNEYYDSDEGEAQGTTDNLKSRHERNYREDNQVEQSRTASPEAVNNVKISQEEEKELAEALREEEKEADIKTEQDINTDALLNSDNKPDTDVEMTDAFTNPVDDQPHIPKSATESEEEGEVKSTHSQSPRSRSPHTQSEMHMSVDNFSKENDVHPSPYEDALEDGEIAE</sequence>
<evidence type="ECO:0000256" key="10">
    <source>
        <dbReference type="SAM" id="MobiDB-lite"/>
    </source>
</evidence>
<dbReference type="Proteomes" id="UP000242414">
    <property type="component" value="Unassembled WGS sequence"/>
</dbReference>
<dbReference type="InterPro" id="IPR023801">
    <property type="entry name" value="His_deacetylse_dom"/>
</dbReference>
<feature type="compositionally biased region" description="Basic and acidic residues" evidence="10">
    <location>
        <begin position="484"/>
        <end position="501"/>
    </location>
</feature>
<evidence type="ECO:0000259" key="11">
    <source>
        <dbReference type="Pfam" id="PF00850"/>
    </source>
</evidence>
<dbReference type="AlphaFoldDB" id="A0A1X0R142"/>
<name>A0A1X0R142_RHIZD</name>
<evidence type="ECO:0000256" key="8">
    <source>
        <dbReference type="ARBA" id="ARBA00023242"/>
    </source>
</evidence>
<feature type="domain" description="Histone deacetylase" evidence="11">
    <location>
        <begin position="26"/>
        <end position="330"/>
    </location>
</feature>
<evidence type="ECO:0000256" key="7">
    <source>
        <dbReference type="ARBA" id="ARBA00023163"/>
    </source>
</evidence>
<protein>
    <recommendedName>
        <fullName evidence="2">histone deacetylase</fullName>
        <ecNumber evidence="2">3.5.1.98</ecNumber>
    </recommendedName>
</protein>
<evidence type="ECO:0000256" key="4">
    <source>
        <dbReference type="ARBA" id="ARBA00022801"/>
    </source>
</evidence>
<evidence type="ECO:0000256" key="2">
    <source>
        <dbReference type="ARBA" id="ARBA00012111"/>
    </source>
</evidence>
<dbReference type="PANTHER" id="PTHR10625:SF10">
    <property type="entry name" value="HISTONE DEACETYLASE HDAC1"/>
    <property type="match status" value="1"/>
</dbReference>
<dbReference type="Gene3D" id="3.40.800.20">
    <property type="entry name" value="Histone deacetylase domain"/>
    <property type="match status" value="1"/>
</dbReference>
<dbReference type="InterPro" id="IPR003084">
    <property type="entry name" value="HDAC_I/II"/>
</dbReference>
<dbReference type="GO" id="GO:0032221">
    <property type="term" value="C:Rpd3S complex"/>
    <property type="evidence" value="ECO:0007669"/>
    <property type="project" value="UniProtKB-ARBA"/>
</dbReference>
<evidence type="ECO:0000256" key="9">
    <source>
        <dbReference type="ARBA" id="ARBA00061569"/>
    </source>
</evidence>
<feature type="compositionally biased region" description="Basic and acidic residues" evidence="10">
    <location>
        <begin position="413"/>
        <end position="427"/>
    </location>
</feature>
<comment type="subcellular location">
    <subcellularLocation>
        <location evidence="1">Nucleus</location>
    </subcellularLocation>
</comment>
<keyword evidence="8" id="KW-0539">Nucleus</keyword>
<organism evidence="12">
    <name type="scientific">Rhizopus microsporus var. microsporus</name>
    <dbReference type="NCBI Taxonomy" id="86635"/>
    <lineage>
        <taxon>Eukaryota</taxon>
        <taxon>Fungi</taxon>
        <taxon>Fungi incertae sedis</taxon>
        <taxon>Mucoromycota</taxon>
        <taxon>Mucoromycotina</taxon>
        <taxon>Mucoromycetes</taxon>
        <taxon>Mucorales</taxon>
        <taxon>Mucorineae</taxon>
        <taxon>Rhizopodaceae</taxon>
        <taxon>Rhizopus</taxon>
    </lineage>
</organism>
<dbReference type="PRINTS" id="PR01271">
    <property type="entry name" value="HISDACETLASE"/>
</dbReference>
<dbReference type="GO" id="GO:0141221">
    <property type="term" value="F:histone deacetylase activity, hydrolytic mechanism"/>
    <property type="evidence" value="ECO:0007669"/>
    <property type="project" value="UniProtKB-EC"/>
</dbReference>
<dbReference type="FunFam" id="3.40.800.20:FF:000001">
    <property type="entry name" value="Histone deacetylase"/>
    <property type="match status" value="1"/>
</dbReference>
<dbReference type="GO" id="GO:0070210">
    <property type="term" value="C:Rpd3L-Expanded complex"/>
    <property type="evidence" value="ECO:0007669"/>
    <property type="project" value="TreeGrafter"/>
</dbReference>
<comment type="similarity">
    <text evidence="9">Belongs to the histone deacetylase family. HD Type 1 subfamily.</text>
</comment>
<keyword evidence="4" id="KW-0378">Hydrolase</keyword>